<dbReference type="GO" id="GO:0045893">
    <property type="term" value="P:positive regulation of DNA-templated transcription"/>
    <property type="evidence" value="ECO:0007669"/>
    <property type="project" value="InterPro"/>
</dbReference>
<feature type="domain" description="BZIP" evidence="9">
    <location>
        <begin position="331"/>
        <end position="393"/>
    </location>
</feature>
<dbReference type="GO" id="GO:0003700">
    <property type="term" value="F:DNA-binding transcription factor activity"/>
    <property type="evidence" value="ECO:0007669"/>
    <property type="project" value="InterPro"/>
</dbReference>
<gene>
    <name evidence="10" type="primary">ABF2</name>
    <name evidence="10" type="ORF">KSP39_PZI020399</name>
</gene>
<dbReference type="Pfam" id="PF00170">
    <property type="entry name" value="bZIP_1"/>
    <property type="match status" value="1"/>
</dbReference>
<dbReference type="EMBL" id="JBBWWQ010000018">
    <property type="protein sequence ID" value="KAK8921188.1"/>
    <property type="molecule type" value="Genomic_DNA"/>
</dbReference>
<evidence type="ECO:0000256" key="5">
    <source>
        <dbReference type="ARBA" id="ARBA00023163"/>
    </source>
</evidence>
<reference evidence="10 11" key="1">
    <citation type="journal article" date="2022" name="Nat. Plants">
        <title>Genomes of leafy and leafless Platanthera orchids illuminate the evolution of mycoheterotrophy.</title>
        <authorList>
            <person name="Li M.H."/>
            <person name="Liu K.W."/>
            <person name="Li Z."/>
            <person name="Lu H.C."/>
            <person name="Ye Q.L."/>
            <person name="Zhang D."/>
            <person name="Wang J.Y."/>
            <person name="Li Y.F."/>
            <person name="Zhong Z.M."/>
            <person name="Liu X."/>
            <person name="Yu X."/>
            <person name="Liu D.K."/>
            <person name="Tu X.D."/>
            <person name="Liu B."/>
            <person name="Hao Y."/>
            <person name="Liao X.Y."/>
            <person name="Jiang Y.T."/>
            <person name="Sun W.H."/>
            <person name="Chen J."/>
            <person name="Chen Y.Q."/>
            <person name="Ai Y."/>
            <person name="Zhai J.W."/>
            <person name="Wu S.S."/>
            <person name="Zhou Z."/>
            <person name="Hsiao Y.Y."/>
            <person name="Wu W.L."/>
            <person name="Chen Y.Y."/>
            <person name="Lin Y.F."/>
            <person name="Hsu J.L."/>
            <person name="Li C.Y."/>
            <person name="Wang Z.W."/>
            <person name="Zhao X."/>
            <person name="Zhong W.Y."/>
            <person name="Ma X.K."/>
            <person name="Ma L."/>
            <person name="Huang J."/>
            <person name="Chen G.Z."/>
            <person name="Huang M.Z."/>
            <person name="Huang L."/>
            <person name="Peng D.H."/>
            <person name="Luo Y.B."/>
            <person name="Zou S.Q."/>
            <person name="Chen S.P."/>
            <person name="Lan S."/>
            <person name="Tsai W.C."/>
            <person name="Van de Peer Y."/>
            <person name="Liu Z.J."/>
        </authorList>
    </citation>
    <scope>NUCLEOTIDE SEQUENCE [LARGE SCALE GENOMIC DNA]</scope>
    <source>
        <strain evidence="10">Lor287</strain>
    </source>
</reference>
<feature type="region of interest" description="Disordered" evidence="8">
    <location>
        <begin position="71"/>
        <end position="94"/>
    </location>
</feature>
<dbReference type="InterPro" id="IPR043452">
    <property type="entry name" value="BZIP46-like"/>
</dbReference>
<dbReference type="Gene3D" id="1.20.5.170">
    <property type="match status" value="1"/>
</dbReference>
<dbReference type="GO" id="GO:0003677">
    <property type="term" value="F:DNA binding"/>
    <property type="evidence" value="ECO:0007669"/>
    <property type="project" value="UniProtKB-KW"/>
</dbReference>
<dbReference type="AlphaFoldDB" id="A0AAP0FWV3"/>
<evidence type="ECO:0000313" key="10">
    <source>
        <dbReference type="EMBL" id="KAK8921188.1"/>
    </source>
</evidence>
<name>A0AAP0FWV3_9ASPA</name>
<dbReference type="SMART" id="SM00338">
    <property type="entry name" value="BRLZ"/>
    <property type="match status" value="1"/>
</dbReference>
<evidence type="ECO:0000256" key="2">
    <source>
        <dbReference type="ARBA" id="ARBA00022682"/>
    </source>
</evidence>
<feature type="coiled-coil region" evidence="7">
    <location>
        <begin position="349"/>
        <end position="393"/>
    </location>
</feature>
<dbReference type="InterPro" id="IPR046347">
    <property type="entry name" value="bZIP_sf"/>
</dbReference>
<dbReference type="Proteomes" id="UP001418222">
    <property type="component" value="Unassembled WGS sequence"/>
</dbReference>
<dbReference type="CDD" id="cd14707">
    <property type="entry name" value="bZIP_plant_BZIP46"/>
    <property type="match status" value="1"/>
</dbReference>
<evidence type="ECO:0000256" key="6">
    <source>
        <dbReference type="ARBA" id="ARBA00023242"/>
    </source>
</evidence>
<dbReference type="PANTHER" id="PTHR22952:SF463">
    <property type="entry name" value="ABSCISIC ACID-INSENSITIVE 5-LIKE PROTEIN 7"/>
    <property type="match status" value="1"/>
</dbReference>
<comment type="subcellular location">
    <subcellularLocation>
        <location evidence="1">Nucleus</location>
    </subcellularLocation>
</comment>
<keyword evidence="5" id="KW-0804">Transcription</keyword>
<keyword evidence="11" id="KW-1185">Reference proteome</keyword>
<organism evidence="10 11">
    <name type="scientific">Platanthera zijinensis</name>
    <dbReference type="NCBI Taxonomy" id="2320716"/>
    <lineage>
        <taxon>Eukaryota</taxon>
        <taxon>Viridiplantae</taxon>
        <taxon>Streptophyta</taxon>
        <taxon>Embryophyta</taxon>
        <taxon>Tracheophyta</taxon>
        <taxon>Spermatophyta</taxon>
        <taxon>Magnoliopsida</taxon>
        <taxon>Liliopsida</taxon>
        <taxon>Asparagales</taxon>
        <taxon>Orchidaceae</taxon>
        <taxon>Orchidoideae</taxon>
        <taxon>Orchideae</taxon>
        <taxon>Orchidinae</taxon>
        <taxon>Platanthera</taxon>
    </lineage>
</organism>
<proteinExistence type="predicted"/>
<dbReference type="PROSITE" id="PS00036">
    <property type="entry name" value="BZIP_BASIC"/>
    <property type="match status" value="1"/>
</dbReference>
<keyword evidence="4" id="KW-0238">DNA-binding</keyword>
<dbReference type="GO" id="GO:0005634">
    <property type="term" value="C:nucleus"/>
    <property type="evidence" value="ECO:0007669"/>
    <property type="project" value="UniProtKB-SubCell"/>
</dbReference>
<evidence type="ECO:0000313" key="11">
    <source>
        <dbReference type="Proteomes" id="UP001418222"/>
    </source>
</evidence>
<comment type="caution">
    <text evidence="10">The sequence shown here is derived from an EMBL/GenBank/DDBJ whole genome shotgun (WGS) entry which is preliminary data.</text>
</comment>
<evidence type="ECO:0000256" key="8">
    <source>
        <dbReference type="SAM" id="MobiDB-lite"/>
    </source>
</evidence>
<accession>A0AAP0FWV3</accession>
<evidence type="ECO:0000256" key="3">
    <source>
        <dbReference type="ARBA" id="ARBA00023015"/>
    </source>
</evidence>
<keyword evidence="6" id="KW-0539">Nucleus</keyword>
<protein>
    <submittedName>
        <fullName evidence="10">ABSCISIC ACID-INSENSITIVE 5-like protein 5</fullName>
    </submittedName>
</protein>
<feature type="compositionally biased region" description="Gly residues" evidence="8">
    <location>
        <begin position="75"/>
        <end position="84"/>
    </location>
</feature>
<evidence type="ECO:0000259" key="9">
    <source>
        <dbReference type="PROSITE" id="PS50217"/>
    </source>
</evidence>
<sequence>MGTDNKDFRLQPGVPAVIASLARQPSTVYSLTFDEFQSSMGGIGKDYGSMNMDEFLKNIWTAEENQAMASALGASDGGGDGGAQAGLQRQGSLTLPRTLSTKTVDEVWRDLINESSAGAGADGAGFQQQQMQPTLGEMTLEEFLVRAGVVREENDPSISRPVVSSAGVPAGNSVDVGNSVYYGDLPANNDTGLSLAFTQADRSYFGVMPSTNPCNSSVSLAAMPAVSNRPYSAQFPMGTSVNLGSPRGMRGGGLVGIRDPTISNGLITGVVGFGGGGVNLGGGASVSPANQNPLDGLMKGNGELSSLSPVPYAFGGGLRGRKRSGAVEKVVERRQKRMIKNRESAARSRARKQAYTMELEDEVAKLKEQNLELQKKQAEIMELQRNQQVLEMLSHRHGTQKTRLRRTQTGPW</sequence>
<dbReference type="FunFam" id="1.20.5.170:FF:000048">
    <property type="entry name" value="ABSCISIC ACID-INSENSITIVE 5-like protein 5"/>
    <property type="match status" value="1"/>
</dbReference>
<keyword evidence="7" id="KW-0175">Coiled coil</keyword>
<dbReference type="PROSITE" id="PS50217">
    <property type="entry name" value="BZIP"/>
    <property type="match status" value="1"/>
</dbReference>
<dbReference type="GO" id="GO:0009738">
    <property type="term" value="P:abscisic acid-activated signaling pathway"/>
    <property type="evidence" value="ECO:0007669"/>
    <property type="project" value="UniProtKB-KW"/>
</dbReference>
<keyword evidence="3" id="KW-0805">Transcription regulation</keyword>
<dbReference type="SUPFAM" id="SSF57959">
    <property type="entry name" value="Leucine zipper domain"/>
    <property type="match status" value="1"/>
</dbReference>
<evidence type="ECO:0000256" key="1">
    <source>
        <dbReference type="ARBA" id="ARBA00004123"/>
    </source>
</evidence>
<dbReference type="PANTHER" id="PTHR22952">
    <property type="entry name" value="CAMP-RESPONSE ELEMENT BINDING PROTEIN-RELATED"/>
    <property type="match status" value="1"/>
</dbReference>
<evidence type="ECO:0000256" key="4">
    <source>
        <dbReference type="ARBA" id="ARBA00023125"/>
    </source>
</evidence>
<keyword evidence="2" id="KW-0938">Abscisic acid signaling pathway</keyword>
<dbReference type="InterPro" id="IPR004827">
    <property type="entry name" value="bZIP"/>
</dbReference>
<evidence type="ECO:0000256" key="7">
    <source>
        <dbReference type="SAM" id="Coils"/>
    </source>
</evidence>